<evidence type="ECO:0000256" key="1">
    <source>
        <dbReference type="ARBA" id="ARBA00022849"/>
    </source>
</evidence>
<dbReference type="InterPro" id="IPR023485">
    <property type="entry name" value="Ptyr_pPase"/>
</dbReference>
<organism evidence="3 4">
    <name type="scientific">Mobilicoccus caccae</name>
    <dbReference type="NCBI Taxonomy" id="1859295"/>
    <lineage>
        <taxon>Bacteria</taxon>
        <taxon>Bacillati</taxon>
        <taxon>Actinomycetota</taxon>
        <taxon>Actinomycetes</taxon>
        <taxon>Micrococcales</taxon>
        <taxon>Dermatophilaceae</taxon>
        <taxon>Mobilicoccus</taxon>
    </lineage>
</organism>
<feature type="domain" description="Phosphotyrosine protein phosphatase I" evidence="2">
    <location>
        <begin position="4"/>
        <end position="136"/>
    </location>
</feature>
<dbReference type="InterPro" id="IPR048716">
    <property type="entry name" value="Phosphatase-like_N"/>
</dbReference>
<dbReference type="Pfam" id="PF21234">
    <property type="entry name" value="Phosphatase-like_N"/>
    <property type="match status" value="1"/>
</dbReference>
<dbReference type="RefSeq" id="WP_348536087.1">
    <property type="nucleotide sequence ID" value="NZ_BSUO01000001.1"/>
</dbReference>
<dbReference type="SUPFAM" id="SSF52788">
    <property type="entry name" value="Phosphotyrosine protein phosphatases I"/>
    <property type="match status" value="2"/>
</dbReference>
<accession>A0ABQ6INZ5</accession>
<dbReference type="PANTHER" id="PTHR43428">
    <property type="entry name" value="ARSENATE REDUCTASE"/>
    <property type="match status" value="1"/>
</dbReference>
<evidence type="ECO:0000259" key="2">
    <source>
        <dbReference type="SMART" id="SM00226"/>
    </source>
</evidence>
<reference evidence="4" key="1">
    <citation type="journal article" date="2019" name="Int. J. Syst. Evol. Microbiol.">
        <title>The Global Catalogue of Microorganisms (GCM) 10K type strain sequencing project: providing services to taxonomists for standard genome sequencing and annotation.</title>
        <authorList>
            <consortium name="The Broad Institute Genomics Platform"/>
            <consortium name="The Broad Institute Genome Sequencing Center for Infectious Disease"/>
            <person name="Wu L."/>
            <person name="Ma J."/>
        </authorList>
    </citation>
    <scope>NUCLEOTIDE SEQUENCE [LARGE SCALE GENOMIC DNA]</scope>
    <source>
        <strain evidence="4">NBRC 113072</strain>
    </source>
</reference>
<dbReference type="PANTHER" id="PTHR43428:SF1">
    <property type="entry name" value="ARSENATE REDUCTASE"/>
    <property type="match status" value="1"/>
</dbReference>
<dbReference type="NCBIfam" id="NF046112">
    <property type="entry name" value="MSMEG_6209_Nter"/>
    <property type="match status" value="1"/>
</dbReference>
<dbReference type="Gene3D" id="1.10.8.1060">
    <property type="entry name" value="Corynebacterium glutamicum thioredoxin-dependent arsenate reductase, N-terminal domain"/>
    <property type="match status" value="1"/>
</dbReference>
<dbReference type="SMART" id="SM00226">
    <property type="entry name" value="LMWPc"/>
    <property type="match status" value="1"/>
</dbReference>
<comment type="caution">
    <text evidence="3">The sequence shown here is derived from an EMBL/GenBank/DDBJ whole genome shotgun (WGS) entry which is preliminary data.</text>
</comment>
<keyword evidence="1" id="KW-0059">Arsenical resistance</keyword>
<dbReference type="Gene3D" id="3.40.50.2300">
    <property type="match status" value="2"/>
</dbReference>
<evidence type="ECO:0000313" key="4">
    <source>
        <dbReference type="Proteomes" id="UP001157126"/>
    </source>
</evidence>
<dbReference type="Proteomes" id="UP001157126">
    <property type="component" value="Unassembled WGS sequence"/>
</dbReference>
<sequence>MSTPSVLFVCVKNGGKSQMAAALMRQIAGEAITVHSAGTRPGGSLNKASRAVVEEVGASMEGEFTKPIDPALLDSVDRVIVLGTEAVIERPGTAPIEVWETDEPSTRGIEGEERMRLIREDVFARVTALALDLTGQPAGHAERYQAVADDLVRRFEGVFDEASVRAAVRGAHAALAPTNTVPTYLPVLVERFAKEQLVARAQAEGRQAKPLPELLFVCVHNAGRSQIAAALARHLSGGRVNVRSAGSQPTGEINPVAVQVLAERGIPCPTPSPSR</sequence>
<keyword evidence="4" id="KW-1185">Reference proteome</keyword>
<protein>
    <recommendedName>
        <fullName evidence="2">Phosphotyrosine protein phosphatase I domain-containing protein</fullName>
    </recommendedName>
</protein>
<dbReference type="Pfam" id="PF01451">
    <property type="entry name" value="LMWPc"/>
    <property type="match status" value="2"/>
</dbReference>
<evidence type="ECO:0000313" key="3">
    <source>
        <dbReference type="EMBL" id="GMA38953.1"/>
    </source>
</evidence>
<gene>
    <name evidence="3" type="ORF">GCM10025883_09980</name>
</gene>
<proteinExistence type="predicted"/>
<dbReference type="EMBL" id="BSUO01000001">
    <property type="protein sequence ID" value="GMA38953.1"/>
    <property type="molecule type" value="Genomic_DNA"/>
</dbReference>
<name>A0ABQ6INZ5_9MICO</name>
<dbReference type="InterPro" id="IPR036196">
    <property type="entry name" value="Ptyr_pPase_sf"/>
</dbReference>